<keyword evidence="1" id="KW-0677">Repeat</keyword>
<dbReference type="SMART" id="SM00248">
    <property type="entry name" value="ANK"/>
    <property type="match status" value="3"/>
</dbReference>
<keyword evidence="5" id="KW-1185">Reference proteome</keyword>
<feature type="repeat" description="ANK" evidence="3">
    <location>
        <begin position="116"/>
        <end position="148"/>
    </location>
</feature>
<protein>
    <submittedName>
        <fullName evidence="4">Ankyrin repeat domain-containing protein</fullName>
    </submittedName>
</protein>
<dbReference type="EMBL" id="JAJAQI010000003">
    <property type="protein sequence ID" value="MCB4820631.1"/>
    <property type="molecule type" value="Genomic_DNA"/>
</dbReference>
<proteinExistence type="predicted"/>
<accession>A0A9X1L6A7</accession>
<name>A0A9X1L6A7_9PROT</name>
<dbReference type="PANTHER" id="PTHR24173">
    <property type="entry name" value="ANKYRIN REPEAT CONTAINING"/>
    <property type="match status" value="1"/>
</dbReference>
<evidence type="ECO:0000313" key="5">
    <source>
        <dbReference type="Proteomes" id="UP001139311"/>
    </source>
</evidence>
<dbReference type="Proteomes" id="UP001139311">
    <property type="component" value="Unassembled WGS sequence"/>
</dbReference>
<dbReference type="PROSITE" id="PS50297">
    <property type="entry name" value="ANK_REP_REGION"/>
    <property type="match status" value="3"/>
</dbReference>
<dbReference type="SUPFAM" id="SSF48403">
    <property type="entry name" value="Ankyrin repeat"/>
    <property type="match status" value="1"/>
</dbReference>
<gene>
    <name evidence="4" type="ORF">LHA35_02650</name>
</gene>
<evidence type="ECO:0000313" key="4">
    <source>
        <dbReference type="EMBL" id="MCB4820631.1"/>
    </source>
</evidence>
<evidence type="ECO:0000256" key="3">
    <source>
        <dbReference type="PROSITE-ProRule" id="PRU00023"/>
    </source>
</evidence>
<feature type="repeat" description="ANK" evidence="3">
    <location>
        <begin position="50"/>
        <end position="82"/>
    </location>
</feature>
<comment type="caution">
    <text evidence="4">The sequence shown here is derived from an EMBL/GenBank/DDBJ whole genome shotgun (WGS) entry which is preliminary data.</text>
</comment>
<dbReference type="PROSITE" id="PS50088">
    <property type="entry name" value="ANK_REPEAT"/>
    <property type="match status" value="3"/>
</dbReference>
<dbReference type="Pfam" id="PF12796">
    <property type="entry name" value="Ank_2"/>
    <property type="match status" value="1"/>
</dbReference>
<evidence type="ECO:0000256" key="2">
    <source>
        <dbReference type="ARBA" id="ARBA00023043"/>
    </source>
</evidence>
<feature type="repeat" description="ANK" evidence="3">
    <location>
        <begin position="83"/>
        <end position="115"/>
    </location>
</feature>
<reference evidence="4" key="1">
    <citation type="submission" date="2021-10" db="EMBL/GenBank/DDBJ databases">
        <title>Roseicella aerolatum sp. nov., isolated from aerosols of e-waste dismantling site.</title>
        <authorList>
            <person name="Qin T."/>
        </authorList>
    </citation>
    <scope>NUCLEOTIDE SEQUENCE</scope>
    <source>
        <strain evidence="4">GB24</strain>
    </source>
</reference>
<dbReference type="InterPro" id="IPR002110">
    <property type="entry name" value="Ankyrin_rpt"/>
</dbReference>
<dbReference type="AlphaFoldDB" id="A0A9X1L6A7"/>
<dbReference type="InterPro" id="IPR036770">
    <property type="entry name" value="Ankyrin_rpt-contain_sf"/>
</dbReference>
<evidence type="ECO:0000256" key="1">
    <source>
        <dbReference type="ARBA" id="ARBA00022737"/>
    </source>
</evidence>
<keyword evidence="2 3" id="KW-0040">ANK repeat</keyword>
<dbReference type="Gene3D" id="1.25.40.20">
    <property type="entry name" value="Ankyrin repeat-containing domain"/>
    <property type="match status" value="3"/>
</dbReference>
<organism evidence="4 5">
    <name type="scientific">Roseicella aerolata</name>
    <dbReference type="NCBI Taxonomy" id="2883479"/>
    <lineage>
        <taxon>Bacteria</taxon>
        <taxon>Pseudomonadati</taxon>
        <taxon>Pseudomonadota</taxon>
        <taxon>Alphaproteobacteria</taxon>
        <taxon>Acetobacterales</taxon>
        <taxon>Roseomonadaceae</taxon>
        <taxon>Roseicella</taxon>
    </lineage>
</organism>
<sequence length="174" mass="18032">MQDRTEPGRELDAETLAFAGRVFGHARGGQASELAELLRMGLPANLRNEKGDSLLMLAAYHGQQEAVRVLLEAGADPDLANDRGQTPLAAAAFKGAADVVRLLLEKGAAVDGRGEGGRTALMVAAMFDRTEILDLLLARGANPLLEDGAGITARAAAERMGAAGTAARLARMGG</sequence>
<dbReference type="RefSeq" id="WP_226604140.1">
    <property type="nucleotide sequence ID" value="NZ_JAJAQI010000003.1"/>
</dbReference>
<dbReference type="PANTHER" id="PTHR24173:SF74">
    <property type="entry name" value="ANKYRIN REPEAT DOMAIN-CONTAINING PROTEIN 16"/>
    <property type="match status" value="1"/>
</dbReference>